<accession>A0A7W5E6I4</accession>
<dbReference type="RefSeq" id="WP_184310105.1">
    <property type="nucleotide sequence ID" value="NZ_JACHXU010000046.1"/>
</dbReference>
<feature type="compositionally biased region" description="Basic and acidic residues" evidence="1">
    <location>
        <begin position="26"/>
        <end position="47"/>
    </location>
</feature>
<feature type="non-terminal residue" evidence="2">
    <location>
        <position position="209"/>
    </location>
</feature>
<protein>
    <submittedName>
        <fullName evidence="2">Uncharacterized protein</fullName>
    </submittedName>
</protein>
<evidence type="ECO:0000313" key="3">
    <source>
        <dbReference type="Proteomes" id="UP000536179"/>
    </source>
</evidence>
<dbReference type="AlphaFoldDB" id="A0A7W5E6I4"/>
<evidence type="ECO:0000256" key="1">
    <source>
        <dbReference type="SAM" id="MobiDB-lite"/>
    </source>
</evidence>
<reference evidence="2 3" key="1">
    <citation type="submission" date="2020-08" db="EMBL/GenBank/DDBJ databases">
        <title>Genomic Encyclopedia of Type Strains, Phase III (KMG-III): the genomes of soil and plant-associated and newly described type strains.</title>
        <authorList>
            <person name="Whitman W."/>
        </authorList>
    </citation>
    <scope>NUCLEOTIDE SEQUENCE [LARGE SCALE GENOMIC DNA]</scope>
    <source>
        <strain evidence="2 3">CECT 8075</strain>
    </source>
</reference>
<feature type="region of interest" description="Disordered" evidence="1">
    <location>
        <begin position="26"/>
        <end position="134"/>
    </location>
</feature>
<proteinExistence type="predicted"/>
<gene>
    <name evidence="2" type="ORF">FHS27_006497</name>
</gene>
<feature type="compositionally biased region" description="Basic and acidic residues" evidence="1">
    <location>
        <begin position="57"/>
        <end position="66"/>
    </location>
</feature>
<name>A0A7W5E6I4_9BACT</name>
<organism evidence="2 3">
    <name type="scientific">Aporhodopirellula rubra</name>
    <dbReference type="NCBI Taxonomy" id="980271"/>
    <lineage>
        <taxon>Bacteria</taxon>
        <taxon>Pseudomonadati</taxon>
        <taxon>Planctomycetota</taxon>
        <taxon>Planctomycetia</taxon>
        <taxon>Pirellulales</taxon>
        <taxon>Pirellulaceae</taxon>
        <taxon>Aporhodopirellula</taxon>
    </lineage>
</organism>
<dbReference type="Proteomes" id="UP000536179">
    <property type="component" value="Unassembled WGS sequence"/>
</dbReference>
<evidence type="ECO:0000313" key="2">
    <source>
        <dbReference type="EMBL" id="MBB3210649.1"/>
    </source>
</evidence>
<comment type="caution">
    <text evidence="2">The sequence shown here is derived from an EMBL/GenBank/DDBJ whole genome shotgun (WGS) entry which is preliminary data.</text>
</comment>
<sequence length="209" mass="23332">MDPNDLFSEAARLTRNKIAAAVHERGLVRSLKKDPPTPPTRRERSETQKVFPRAKTLRRDENREPGSRGSGDGSHTPHGDSGPTGREAGGRDSVGRVSGTRVSGTRVSGTRGAGERGGDRVDRAEEDGVTETRERVADPVHRYRDETAYRAAIGREAPRDQIIDTRDFRSEMAVVDLRSQRPSCSEFIALVRRELLIRNYKKNTIKPYL</sequence>
<dbReference type="EMBL" id="JACHXU010000046">
    <property type="protein sequence ID" value="MBB3210649.1"/>
    <property type="molecule type" value="Genomic_DNA"/>
</dbReference>
<feature type="compositionally biased region" description="Basic and acidic residues" evidence="1">
    <location>
        <begin position="113"/>
        <end position="123"/>
    </location>
</feature>
<keyword evidence="3" id="KW-1185">Reference proteome</keyword>